<organism evidence="1">
    <name type="scientific">Lepeophtheirus salmonis</name>
    <name type="common">Salmon louse</name>
    <name type="synonym">Caligus salmonis</name>
    <dbReference type="NCBI Taxonomy" id="72036"/>
    <lineage>
        <taxon>Eukaryota</taxon>
        <taxon>Metazoa</taxon>
        <taxon>Ecdysozoa</taxon>
        <taxon>Arthropoda</taxon>
        <taxon>Crustacea</taxon>
        <taxon>Multicrustacea</taxon>
        <taxon>Hexanauplia</taxon>
        <taxon>Copepoda</taxon>
        <taxon>Siphonostomatoida</taxon>
        <taxon>Caligidae</taxon>
        <taxon>Lepeophtheirus</taxon>
    </lineage>
</organism>
<dbReference type="EMBL" id="HACA01023203">
    <property type="protein sequence ID" value="CDW40564.1"/>
    <property type="molecule type" value="Transcribed_RNA"/>
</dbReference>
<protein>
    <submittedName>
        <fullName evidence="1">Uncharacterized protein</fullName>
    </submittedName>
</protein>
<evidence type="ECO:0000313" key="1">
    <source>
        <dbReference type="EMBL" id="CDW40564.1"/>
    </source>
</evidence>
<sequence>LITRSFFDSIKQIVVVHRLLAHVCPLLIYVCRTKGKTISCYMSIISR</sequence>
<name>A0A0K2UQM2_LEPSM</name>
<proteinExistence type="predicted"/>
<feature type="non-terminal residue" evidence="1">
    <location>
        <position position="1"/>
    </location>
</feature>
<reference evidence="1" key="1">
    <citation type="submission" date="2014-05" db="EMBL/GenBank/DDBJ databases">
        <authorList>
            <person name="Chronopoulou M."/>
        </authorList>
    </citation>
    <scope>NUCLEOTIDE SEQUENCE</scope>
    <source>
        <tissue evidence="1">Whole organism</tissue>
    </source>
</reference>
<dbReference type="AlphaFoldDB" id="A0A0K2UQM2"/>
<accession>A0A0K2UQM2</accession>